<evidence type="ECO:0000313" key="2">
    <source>
        <dbReference type="EMBL" id="KAG6510717.1"/>
    </source>
</evidence>
<dbReference type="Proteomes" id="UP000734854">
    <property type="component" value="Unassembled WGS sequence"/>
</dbReference>
<organism evidence="2 3">
    <name type="scientific">Zingiber officinale</name>
    <name type="common">Ginger</name>
    <name type="synonym">Amomum zingiber</name>
    <dbReference type="NCBI Taxonomy" id="94328"/>
    <lineage>
        <taxon>Eukaryota</taxon>
        <taxon>Viridiplantae</taxon>
        <taxon>Streptophyta</taxon>
        <taxon>Embryophyta</taxon>
        <taxon>Tracheophyta</taxon>
        <taxon>Spermatophyta</taxon>
        <taxon>Magnoliopsida</taxon>
        <taxon>Liliopsida</taxon>
        <taxon>Zingiberales</taxon>
        <taxon>Zingiberaceae</taxon>
        <taxon>Zingiber</taxon>
    </lineage>
</organism>
<dbReference type="EMBL" id="JACMSC010000008">
    <property type="protein sequence ID" value="KAG6510717.1"/>
    <property type="molecule type" value="Genomic_DNA"/>
</dbReference>
<proteinExistence type="predicted"/>
<name>A0A8J5LE18_ZINOF</name>
<feature type="region of interest" description="Disordered" evidence="1">
    <location>
        <begin position="82"/>
        <end position="125"/>
    </location>
</feature>
<gene>
    <name evidence="2" type="ORF">ZIOFF_028751</name>
</gene>
<keyword evidence="3" id="KW-1185">Reference proteome</keyword>
<comment type="caution">
    <text evidence="2">The sequence shown here is derived from an EMBL/GenBank/DDBJ whole genome shotgun (WGS) entry which is preliminary data.</text>
</comment>
<evidence type="ECO:0008006" key="4">
    <source>
        <dbReference type="Google" id="ProtNLM"/>
    </source>
</evidence>
<evidence type="ECO:0000256" key="1">
    <source>
        <dbReference type="SAM" id="MobiDB-lite"/>
    </source>
</evidence>
<reference evidence="2 3" key="1">
    <citation type="submission" date="2020-08" db="EMBL/GenBank/DDBJ databases">
        <title>Plant Genome Project.</title>
        <authorList>
            <person name="Zhang R.-G."/>
        </authorList>
    </citation>
    <scope>NUCLEOTIDE SEQUENCE [LARGE SCALE GENOMIC DNA]</scope>
    <source>
        <tissue evidence="2">Rhizome</tissue>
    </source>
</reference>
<feature type="compositionally biased region" description="Basic residues" evidence="1">
    <location>
        <begin position="84"/>
        <end position="99"/>
    </location>
</feature>
<accession>A0A8J5LE18</accession>
<dbReference type="AlphaFoldDB" id="A0A8J5LE18"/>
<protein>
    <recommendedName>
        <fullName evidence="4">Polyprotein</fullName>
    </recommendedName>
</protein>
<evidence type="ECO:0000313" key="3">
    <source>
        <dbReference type="Proteomes" id="UP000734854"/>
    </source>
</evidence>
<feature type="compositionally biased region" description="Basic and acidic residues" evidence="1">
    <location>
        <begin position="105"/>
        <end position="125"/>
    </location>
</feature>
<sequence>MIEHLRMMSSMIRDLKYAGHDLTDEQQVQAVIRSLADSWTHMKQILTHNESIKNFSDISRHVDLEAEREEAICAIALVAQGGRQHGKKGPKKNFKRKRQNIASTSKERQTPKHQSGKRDGKRDNRKVQNFFSNKVNEVKLMELHTILAQNSVNNSLLSFNTNAHRFMNWQFDFVRVKVLLLQQMQLNFLFRTA</sequence>